<reference evidence="1 2" key="1">
    <citation type="submission" date="2019-11" db="EMBL/GenBank/DDBJ databases">
        <title>Pedobacter petrophilus genome.</title>
        <authorList>
            <person name="Feldbauer M.J."/>
            <person name="Newman J.D."/>
        </authorList>
    </citation>
    <scope>NUCLEOTIDE SEQUENCE [LARGE SCALE GENOMIC DNA]</scope>
    <source>
        <strain evidence="1 2">LMG 29686</strain>
    </source>
</reference>
<dbReference type="AlphaFoldDB" id="A0A7K0G4I2"/>
<name>A0A7K0G4I2_9SPHI</name>
<evidence type="ECO:0000313" key="2">
    <source>
        <dbReference type="Proteomes" id="UP000487757"/>
    </source>
</evidence>
<organism evidence="1 2">
    <name type="scientific">Pedobacter petrophilus</name>
    <dbReference type="NCBI Taxonomy" id="1908241"/>
    <lineage>
        <taxon>Bacteria</taxon>
        <taxon>Pseudomonadati</taxon>
        <taxon>Bacteroidota</taxon>
        <taxon>Sphingobacteriia</taxon>
        <taxon>Sphingobacteriales</taxon>
        <taxon>Sphingobacteriaceae</taxon>
        <taxon>Pedobacter</taxon>
    </lineage>
</organism>
<evidence type="ECO:0000313" key="1">
    <source>
        <dbReference type="EMBL" id="MRX78139.1"/>
    </source>
</evidence>
<protein>
    <submittedName>
        <fullName evidence="1">Uncharacterized protein</fullName>
    </submittedName>
</protein>
<dbReference type="OrthoDB" id="86940at2"/>
<accession>A0A7K0G4I2</accession>
<proteinExistence type="predicted"/>
<comment type="caution">
    <text evidence="1">The sequence shown here is derived from an EMBL/GenBank/DDBJ whole genome shotgun (WGS) entry which is preliminary data.</text>
</comment>
<dbReference type="Proteomes" id="UP000487757">
    <property type="component" value="Unassembled WGS sequence"/>
</dbReference>
<keyword evidence="2" id="KW-1185">Reference proteome</keyword>
<dbReference type="EMBL" id="WKKH01000041">
    <property type="protein sequence ID" value="MRX78139.1"/>
    <property type="molecule type" value="Genomic_DNA"/>
</dbReference>
<gene>
    <name evidence="1" type="ORF">GJU39_18835</name>
</gene>
<sequence>MPAEKKWFLFKDGGEGFNAITHEEAKTKAGTVKNFGKVPFQSFNIYANKK</sequence>
<dbReference type="RefSeq" id="WP_154282549.1">
    <property type="nucleotide sequence ID" value="NZ_JBHUJQ010000001.1"/>
</dbReference>